<evidence type="ECO:0000256" key="3">
    <source>
        <dbReference type="SAM" id="SignalP"/>
    </source>
</evidence>
<sequence length="278" mass="30029">MNGLRALVMVALLMALAACAGNGTRTPPPDAGRDAAAADADSAALAGAEEKPHYGLAPEDPWERFNRGMFAFNDTFDRILLRPVAKGYATVTPRPLRTGISNFFTNLQQPLTGINLLLQGHPGQAGSALGRFALNAFLGLGGVLDPATDVGIPLRDRGFGQTLAKWGWLDSRYLVLPLFGPSTVRDGIGKGVNASVSPITWLAGREGAEVSLLYGVDARASVLPYEAMMEGAADRYLLIRDAYLQRRRCQIIDCSGEMPDYLLPDYEFEIPDFDTLRN</sequence>
<evidence type="ECO:0000313" key="4">
    <source>
        <dbReference type="EMBL" id="MEJ1250378.1"/>
    </source>
</evidence>
<accession>A0AAW9R9I1</accession>
<feature type="signal peptide" evidence="3">
    <location>
        <begin position="1"/>
        <end position="20"/>
    </location>
</feature>
<dbReference type="RefSeq" id="WP_337336081.1">
    <property type="nucleotide sequence ID" value="NZ_JBBDHC010000019.1"/>
</dbReference>
<name>A0AAW9R9I1_9GAMM</name>
<proteinExistence type="inferred from homology"/>
<dbReference type="PANTHER" id="PTHR30035">
    <property type="entry name" value="LIPOPROTEIN VACJ-RELATED"/>
    <property type="match status" value="1"/>
</dbReference>
<evidence type="ECO:0000313" key="5">
    <source>
        <dbReference type="Proteomes" id="UP001364472"/>
    </source>
</evidence>
<dbReference type="PROSITE" id="PS51257">
    <property type="entry name" value="PROKAR_LIPOPROTEIN"/>
    <property type="match status" value="1"/>
</dbReference>
<dbReference type="EMBL" id="JBBDHC010000019">
    <property type="protein sequence ID" value="MEJ1250378.1"/>
    <property type="molecule type" value="Genomic_DNA"/>
</dbReference>
<gene>
    <name evidence="4" type="ORF">WB794_11915</name>
</gene>
<dbReference type="GO" id="GO:0120010">
    <property type="term" value="P:intermembrane phospholipid transfer"/>
    <property type="evidence" value="ECO:0007669"/>
    <property type="project" value="TreeGrafter"/>
</dbReference>
<dbReference type="Pfam" id="PF04333">
    <property type="entry name" value="MlaA"/>
    <property type="match status" value="1"/>
</dbReference>
<comment type="caution">
    <text evidence="4">The sequence shown here is derived from an EMBL/GenBank/DDBJ whole genome shotgun (WGS) entry which is preliminary data.</text>
</comment>
<dbReference type="Proteomes" id="UP001364472">
    <property type="component" value="Unassembled WGS sequence"/>
</dbReference>
<keyword evidence="2 3" id="KW-0732">Signal</keyword>
<dbReference type="PRINTS" id="PR01805">
    <property type="entry name" value="VACJLIPOPROT"/>
</dbReference>
<dbReference type="PANTHER" id="PTHR30035:SF3">
    <property type="entry name" value="INTERMEMBRANE PHOSPHOLIPID TRANSPORT SYSTEM LIPOPROTEIN MLAA"/>
    <property type="match status" value="1"/>
</dbReference>
<evidence type="ECO:0000256" key="2">
    <source>
        <dbReference type="ARBA" id="ARBA00022729"/>
    </source>
</evidence>
<reference evidence="4 5" key="1">
    <citation type="journal article" date="2016" name="Antonie Van Leeuwenhoek">
        <title>Denitratimonas tolerans gen. nov., sp. nov., a denitrifying bacterium isolated from a bioreactor for tannery wastewater treatment.</title>
        <authorList>
            <person name="Han S.I."/>
            <person name="Kim J.O."/>
            <person name="Lee Y.R."/>
            <person name="Ekpeghere K.I."/>
            <person name="Koh S.C."/>
            <person name="Whang K.S."/>
        </authorList>
    </citation>
    <scope>NUCLEOTIDE SEQUENCE [LARGE SCALE GENOMIC DNA]</scope>
    <source>
        <strain evidence="4 5">KACC 17565</strain>
    </source>
</reference>
<keyword evidence="5" id="KW-1185">Reference proteome</keyword>
<dbReference type="AlphaFoldDB" id="A0AAW9R9I1"/>
<dbReference type="GO" id="GO:0016020">
    <property type="term" value="C:membrane"/>
    <property type="evidence" value="ECO:0007669"/>
    <property type="project" value="InterPro"/>
</dbReference>
<comment type="similarity">
    <text evidence="1">Belongs to the MlaA family.</text>
</comment>
<evidence type="ECO:0000256" key="1">
    <source>
        <dbReference type="ARBA" id="ARBA00010634"/>
    </source>
</evidence>
<feature type="chain" id="PRO_5043522012" evidence="3">
    <location>
        <begin position="21"/>
        <end position="278"/>
    </location>
</feature>
<dbReference type="InterPro" id="IPR007428">
    <property type="entry name" value="MlaA"/>
</dbReference>
<keyword evidence="4" id="KW-0449">Lipoprotein</keyword>
<protein>
    <submittedName>
        <fullName evidence="4">VacJ family lipoprotein</fullName>
    </submittedName>
</protein>
<organism evidence="4 5">
    <name type="scientific">Denitratimonas tolerans</name>
    <dbReference type="NCBI Taxonomy" id="1338420"/>
    <lineage>
        <taxon>Bacteria</taxon>
        <taxon>Pseudomonadati</taxon>
        <taxon>Pseudomonadota</taxon>
        <taxon>Gammaproteobacteria</taxon>
        <taxon>Lysobacterales</taxon>
        <taxon>Lysobacteraceae</taxon>
        <taxon>Denitratimonas</taxon>
    </lineage>
</organism>